<dbReference type="InterPro" id="IPR002983">
    <property type="entry name" value="Na/ntran_symport_betaine"/>
</dbReference>
<keyword evidence="11" id="KW-0532">Neurotransmitter transport</keyword>
<name>L8YDZ1_TUPCH</name>
<feature type="region of interest" description="Disordered" evidence="26">
    <location>
        <begin position="918"/>
        <end position="945"/>
    </location>
</feature>
<keyword evidence="19" id="KW-0539">Nucleus</keyword>
<dbReference type="PROSITE" id="PS50016">
    <property type="entry name" value="ZF_PHD_2"/>
    <property type="match status" value="2"/>
</dbReference>
<evidence type="ECO:0000256" key="9">
    <source>
        <dbReference type="ARBA" id="ARBA00022723"/>
    </source>
</evidence>
<evidence type="ECO:0000256" key="3">
    <source>
        <dbReference type="ARBA" id="ARBA00004554"/>
    </source>
</evidence>
<dbReference type="eggNOG" id="KOG1246">
    <property type="taxonomic scope" value="Eukaryota"/>
</dbReference>
<dbReference type="PROSITE" id="PS51183">
    <property type="entry name" value="JMJN"/>
    <property type="match status" value="1"/>
</dbReference>
<protein>
    <recommendedName>
        <fullName evidence="25">Transporter</fullName>
    </recommendedName>
</protein>
<proteinExistence type="inferred from homology"/>
<dbReference type="Gene3D" id="3.30.40.10">
    <property type="entry name" value="Zinc/RING finger domain, C3HC4 (zinc finger)"/>
    <property type="match status" value="2"/>
</dbReference>
<dbReference type="PROSITE" id="PS51011">
    <property type="entry name" value="ARID"/>
    <property type="match status" value="1"/>
</dbReference>
<feature type="transmembrane region" description="Helical" evidence="27">
    <location>
        <begin position="1600"/>
        <end position="1619"/>
    </location>
</feature>
<reference evidence="33" key="1">
    <citation type="submission" date="2012-07" db="EMBL/GenBank/DDBJ databases">
        <title>Genome of the Chinese tree shrew, a rising model animal genetically related to primates.</title>
        <authorList>
            <person name="Zhang G."/>
            <person name="Fan Y."/>
            <person name="Yao Y."/>
            <person name="Huang Z."/>
        </authorList>
    </citation>
    <scope>NUCLEOTIDE SEQUENCE [LARGE SCALE GENOMIC DNA]</scope>
</reference>
<dbReference type="InterPro" id="IPR019786">
    <property type="entry name" value="Zinc_finger_PHD-type_CS"/>
</dbReference>
<dbReference type="GO" id="GO:0032453">
    <property type="term" value="F:histone H3K4 demethylase activity"/>
    <property type="evidence" value="ECO:0007669"/>
    <property type="project" value="UniProtKB-ARBA"/>
</dbReference>
<dbReference type="Pfam" id="PF02375">
    <property type="entry name" value="JmjN"/>
    <property type="match status" value="1"/>
</dbReference>
<dbReference type="Pfam" id="PF00209">
    <property type="entry name" value="SNF"/>
    <property type="match status" value="2"/>
</dbReference>
<feature type="transmembrane region" description="Helical" evidence="27">
    <location>
        <begin position="1554"/>
        <end position="1579"/>
    </location>
</feature>
<dbReference type="FunFam" id="3.30.40.10:FF:000368">
    <property type="entry name" value="Lysine demethylase 5A"/>
    <property type="match status" value="1"/>
</dbReference>
<dbReference type="InterPro" id="IPR001606">
    <property type="entry name" value="ARID_dom"/>
</dbReference>
<keyword evidence="10 24" id="KW-0863">Zinc-finger</keyword>
<dbReference type="PROSITE" id="PS51184">
    <property type="entry name" value="JMJC"/>
    <property type="match status" value="1"/>
</dbReference>
<comment type="subunit">
    <text evidence="5">Interacts with LIN7C.</text>
</comment>
<feature type="transmembrane region" description="Helical" evidence="27">
    <location>
        <begin position="1639"/>
        <end position="1660"/>
    </location>
</feature>
<dbReference type="GO" id="GO:0005654">
    <property type="term" value="C:nucleoplasm"/>
    <property type="evidence" value="ECO:0007669"/>
    <property type="project" value="UniProtKB-ARBA"/>
</dbReference>
<feature type="domain" description="PHD-type" evidence="28">
    <location>
        <begin position="1009"/>
        <end position="1063"/>
    </location>
</feature>
<evidence type="ECO:0000256" key="5">
    <source>
        <dbReference type="ARBA" id="ARBA00011659"/>
    </source>
</evidence>
<dbReference type="SMART" id="SM00501">
    <property type="entry name" value="BRIGHT"/>
    <property type="match status" value="1"/>
</dbReference>
<keyword evidence="23" id="KW-0915">Sodium</keyword>
<evidence type="ECO:0000256" key="16">
    <source>
        <dbReference type="ARBA" id="ARBA00022989"/>
    </source>
</evidence>
<dbReference type="GO" id="GO:0005332">
    <property type="term" value="F:gamma-aminobutyric acid:sodium:chloride symporter activity"/>
    <property type="evidence" value="ECO:0007669"/>
    <property type="project" value="InterPro"/>
</dbReference>
<dbReference type="SMART" id="SM01014">
    <property type="entry name" value="ARID"/>
    <property type="match status" value="1"/>
</dbReference>
<dbReference type="Proteomes" id="UP000011518">
    <property type="component" value="Unassembled WGS sequence"/>
</dbReference>
<comment type="similarity">
    <text evidence="4">Belongs to the sodium:neurotransmitter symporter (SNF) (TC 2.A.22) family. SLC6A12 subfamily.</text>
</comment>
<dbReference type="SUPFAM" id="SSF57903">
    <property type="entry name" value="FYVE/PHD zinc finger"/>
    <property type="match status" value="2"/>
</dbReference>
<dbReference type="GO" id="GO:0003677">
    <property type="term" value="F:DNA binding"/>
    <property type="evidence" value="ECO:0007669"/>
    <property type="project" value="InterPro"/>
</dbReference>
<dbReference type="Pfam" id="PF01388">
    <property type="entry name" value="ARID"/>
    <property type="match status" value="1"/>
</dbReference>
<keyword evidence="12" id="KW-0862">Zinc</keyword>
<evidence type="ECO:0000256" key="18">
    <source>
        <dbReference type="ARBA" id="ARBA00023180"/>
    </source>
</evidence>
<dbReference type="InterPro" id="IPR011011">
    <property type="entry name" value="Znf_FYVE_PHD"/>
</dbReference>
<dbReference type="Pfam" id="PF02373">
    <property type="entry name" value="JmjC"/>
    <property type="match status" value="1"/>
</dbReference>
<dbReference type="PANTHER" id="PTHR11616">
    <property type="entry name" value="SODIUM/CHLORIDE DEPENDENT TRANSPORTER"/>
    <property type="match status" value="1"/>
</dbReference>
<evidence type="ECO:0000256" key="21">
    <source>
        <dbReference type="ARBA" id="ARBA00045243"/>
    </source>
</evidence>
<evidence type="ECO:0000256" key="2">
    <source>
        <dbReference type="ARBA" id="ARBA00004123"/>
    </source>
</evidence>
<dbReference type="SUPFAM" id="SSF161070">
    <property type="entry name" value="SNF-like"/>
    <property type="match status" value="1"/>
</dbReference>
<evidence type="ECO:0000256" key="12">
    <source>
        <dbReference type="ARBA" id="ARBA00022833"/>
    </source>
</evidence>
<dbReference type="GO" id="GO:0032259">
    <property type="term" value="P:methylation"/>
    <property type="evidence" value="ECO:0007669"/>
    <property type="project" value="UniProtKB-KW"/>
</dbReference>
<feature type="transmembrane region" description="Helical" evidence="27">
    <location>
        <begin position="1459"/>
        <end position="1479"/>
    </location>
</feature>
<dbReference type="PROSITE" id="PS00754">
    <property type="entry name" value="NA_NEUROTRAN_SYMP_2"/>
    <property type="match status" value="1"/>
</dbReference>
<keyword evidence="7" id="KW-1003">Cell membrane</keyword>
<dbReference type="InterPro" id="IPR003349">
    <property type="entry name" value="JmjN"/>
</dbReference>
<dbReference type="InterPro" id="IPR047970">
    <property type="entry name" value="KDM5A_PHD2"/>
</dbReference>
<feature type="transmembrane region" description="Helical" evidence="27">
    <location>
        <begin position="1368"/>
        <end position="1389"/>
    </location>
</feature>
<evidence type="ECO:0000256" key="10">
    <source>
        <dbReference type="ARBA" id="ARBA00022771"/>
    </source>
</evidence>
<evidence type="ECO:0000256" key="4">
    <source>
        <dbReference type="ARBA" id="ARBA00007918"/>
    </source>
</evidence>
<comment type="cofactor">
    <cofactor evidence="1">
        <name>Fe(2+)</name>
        <dbReference type="ChEBI" id="CHEBI:29033"/>
    </cofactor>
</comment>
<feature type="domain" description="PHD-type" evidence="28">
    <location>
        <begin position="678"/>
        <end position="735"/>
    </location>
</feature>
<comment type="catalytic activity">
    <reaction evidence="22">
        <text>glycine betaine(out) + 2 chloride(out) + 3 Na(+)(out) = glycine betaine(in) + 2 chloride(in) + 3 Na(+)(in)</text>
        <dbReference type="Rhea" id="RHEA:71175"/>
        <dbReference type="ChEBI" id="CHEBI:17750"/>
        <dbReference type="ChEBI" id="CHEBI:17996"/>
        <dbReference type="ChEBI" id="CHEBI:29101"/>
    </reaction>
    <physiologicalReaction direction="left-to-right" evidence="22">
        <dbReference type="Rhea" id="RHEA:71176"/>
    </physiologicalReaction>
</comment>
<dbReference type="InterPro" id="IPR013083">
    <property type="entry name" value="Znf_RING/FYVE/PHD"/>
</dbReference>
<dbReference type="PANTHER" id="PTHR11616:SF118">
    <property type="entry name" value="SODIUM- AND CHLORIDE-DEPENDENT BETAINE TRANSPORTER"/>
    <property type="match status" value="1"/>
</dbReference>
<feature type="transmembrane region" description="Helical" evidence="27">
    <location>
        <begin position="1289"/>
        <end position="1309"/>
    </location>
</feature>
<dbReference type="GO" id="GO:0008270">
    <property type="term" value="F:zinc ion binding"/>
    <property type="evidence" value="ECO:0007669"/>
    <property type="project" value="UniProtKB-KW"/>
</dbReference>
<feature type="transmembrane region" description="Helical" evidence="27">
    <location>
        <begin position="1499"/>
        <end position="1517"/>
    </location>
</feature>
<dbReference type="SMART" id="SM00558">
    <property type="entry name" value="JmjC"/>
    <property type="match status" value="1"/>
</dbReference>
<reference evidence="33" key="2">
    <citation type="journal article" date="2013" name="Nat. Commun.">
        <title>Genome of the Chinese tree shrew.</title>
        <authorList>
            <person name="Fan Y."/>
            <person name="Huang Z.Y."/>
            <person name="Cao C.C."/>
            <person name="Chen C.S."/>
            <person name="Chen Y.X."/>
            <person name="Fan D.D."/>
            <person name="He J."/>
            <person name="Hou H.L."/>
            <person name="Hu L."/>
            <person name="Hu X.T."/>
            <person name="Jiang X.T."/>
            <person name="Lai R."/>
            <person name="Lang Y.S."/>
            <person name="Liang B."/>
            <person name="Liao S.G."/>
            <person name="Mu D."/>
            <person name="Ma Y.Y."/>
            <person name="Niu Y.Y."/>
            <person name="Sun X.Q."/>
            <person name="Xia J.Q."/>
            <person name="Xiao J."/>
            <person name="Xiong Z.Q."/>
            <person name="Xu L."/>
            <person name="Yang L."/>
            <person name="Zhang Y."/>
            <person name="Zhao W."/>
            <person name="Zhao X.D."/>
            <person name="Zheng Y.T."/>
            <person name="Zhou J.M."/>
            <person name="Zhu Y.B."/>
            <person name="Zhang G.J."/>
            <person name="Wang J."/>
            <person name="Yao Y.G."/>
        </authorList>
    </citation>
    <scope>NUCLEOTIDE SEQUENCE [LARGE SCALE GENOMIC DNA]</scope>
</reference>
<evidence type="ECO:0000256" key="23">
    <source>
        <dbReference type="PIRSR" id="PIRSR600175-1"/>
    </source>
</evidence>
<dbReference type="SUPFAM" id="SSF46774">
    <property type="entry name" value="ARID-like"/>
    <property type="match status" value="1"/>
</dbReference>
<evidence type="ECO:0000313" key="32">
    <source>
        <dbReference type="EMBL" id="ELV13200.1"/>
    </source>
</evidence>
<evidence type="ECO:0000256" key="24">
    <source>
        <dbReference type="PROSITE-ProRule" id="PRU00146"/>
    </source>
</evidence>
<evidence type="ECO:0000256" key="11">
    <source>
        <dbReference type="ARBA" id="ARBA00022775"/>
    </source>
</evidence>
<evidence type="ECO:0000256" key="26">
    <source>
        <dbReference type="SAM" id="MobiDB-lite"/>
    </source>
</evidence>
<comment type="subcellular location">
    <subcellularLocation>
        <location evidence="3">Basolateral cell membrane</location>
        <topology evidence="3">Multi-pass membrane protein</topology>
    </subcellularLocation>
    <subcellularLocation>
        <location evidence="2">Nucleus</location>
    </subcellularLocation>
</comment>
<feature type="compositionally biased region" description="Basic and acidic residues" evidence="26">
    <location>
        <begin position="892"/>
        <end position="905"/>
    </location>
</feature>
<evidence type="ECO:0000256" key="17">
    <source>
        <dbReference type="ARBA" id="ARBA00023136"/>
    </source>
</evidence>
<dbReference type="FunCoup" id="L8YDZ1">
    <property type="interactions" value="3137"/>
</dbReference>
<dbReference type="GO" id="GO:0016323">
    <property type="term" value="C:basolateral plasma membrane"/>
    <property type="evidence" value="ECO:0007669"/>
    <property type="project" value="UniProtKB-SubCell"/>
</dbReference>
<evidence type="ECO:0000256" key="27">
    <source>
        <dbReference type="SAM" id="Phobius"/>
    </source>
</evidence>
<evidence type="ECO:0000256" key="7">
    <source>
        <dbReference type="ARBA" id="ARBA00022475"/>
    </source>
</evidence>
<dbReference type="Pfam" id="PF08429">
    <property type="entry name" value="PLU-1"/>
    <property type="match status" value="1"/>
</dbReference>
<keyword evidence="8 25" id="KW-0812">Transmembrane</keyword>
<evidence type="ECO:0000256" key="19">
    <source>
        <dbReference type="ARBA" id="ARBA00023242"/>
    </source>
</evidence>
<dbReference type="SMART" id="SM00249">
    <property type="entry name" value="PHD"/>
    <property type="match status" value="2"/>
</dbReference>
<dbReference type="PROSITE" id="PS01359">
    <property type="entry name" value="ZF_PHD_1"/>
    <property type="match status" value="1"/>
</dbReference>
<keyword evidence="15" id="KW-0560">Oxidoreductase</keyword>
<feature type="binding site" evidence="23">
    <location>
        <position position="1118"/>
    </location>
    <ligand>
        <name>Na(+)</name>
        <dbReference type="ChEBI" id="CHEBI:29101"/>
        <label>1</label>
    </ligand>
</feature>
<dbReference type="InParanoid" id="L8YDZ1"/>
<evidence type="ECO:0000313" key="33">
    <source>
        <dbReference type="Proteomes" id="UP000011518"/>
    </source>
</evidence>
<feature type="domain" description="ARID" evidence="29">
    <location>
        <begin position="16"/>
        <end position="107"/>
    </location>
</feature>
<organism evidence="32 33">
    <name type="scientific">Tupaia chinensis</name>
    <name type="common">Chinese tree shrew</name>
    <name type="synonym">Tupaia belangeri chinensis</name>
    <dbReference type="NCBI Taxonomy" id="246437"/>
    <lineage>
        <taxon>Eukaryota</taxon>
        <taxon>Metazoa</taxon>
        <taxon>Chordata</taxon>
        <taxon>Craniata</taxon>
        <taxon>Vertebrata</taxon>
        <taxon>Euteleostomi</taxon>
        <taxon>Mammalia</taxon>
        <taxon>Eutheria</taxon>
        <taxon>Euarchontoglires</taxon>
        <taxon>Scandentia</taxon>
        <taxon>Tupaiidae</taxon>
        <taxon>Tupaia</taxon>
    </lineage>
</organism>
<keyword evidence="33" id="KW-1185">Reference proteome</keyword>
<dbReference type="PRINTS" id="PR01198">
    <property type="entry name" value="BETTRANSPORT"/>
</dbReference>
<dbReference type="InterPro" id="IPR036431">
    <property type="entry name" value="ARID_dom_sf"/>
</dbReference>
<feature type="region of interest" description="Disordered" evidence="26">
    <location>
        <begin position="892"/>
        <end position="911"/>
    </location>
</feature>
<feature type="domain" description="JmjN" evidence="30">
    <location>
        <begin position="19"/>
        <end position="60"/>
    </location>
</feature>
<evidence type="ECO:0000256" key="13">
    <source>
        <dbReference type="ARBA" id="ARBA00022847"/>
    </source>
</evidence>
<gene>
    <name evidence="32" type="ORF">TREES_T100008103</name>
</gene>
<keyword evidence="9 23" id="KW-0479">Metal-binding</keyword>
<feature type="transmembrane region" description="Helical" evidence="27">
    <location>
        <begin position="1138"/>
        <end position="1159"/>
    </location>
</feature>
<evidence type="ECO:0000256" key="14">
    <source>
        <dbReference type="ARBA" id="ARBA00022853"/>
    </source>
</evidence>
<feature type="transmembrane region" description="Helical" evidence="27">
    <location>
        <begin position="1321"/>
        <end position="1348"/>
    </location>
</feature>
<dbReference type="PROSITE" id="PS50267">
    <property type="entry name" value="NA_NEUROTRAN_SYMP_3"/>
    <property type="match status" value="1"/>
</dbReference>
<comment type="function">
    <text evidence="21">Transporter that mediates cellular uptake of betaine and GABA in a sodium- and chloride-dependent process. May have a role in regulation of GABAergic transmission in the brain through the reuptake of GABA into presynaptic terminals, as well as in osmotic regulation. Probably also involved in renal and hepatic osmotic regulation.</text>
</comment>
<evidence type="ECO:0000259" key="28">
    <source>
        <dbReference type="PROSITE" id="PS50016"/>
    </source>
</evidence>
<keyword evidence="14" id="KW-0156">Chromatin regulator</keyword>
<feature type="transmembrane region" description="Helical" evidence="27">
    <location>
        <begin position="1401"/>
        <end position="1425"/>
    </location>
</feature>
<dbReference type="InterPro" id="IPR047972">
    <property type="entry name" value="KDM5A_PHD3"/>
</dbReference>
<dbReference type="PROSITE" id="PS00610">
    <property type="entry name" value="NA_NEUROTRAN_SYMP_1"/>
    <property type="match status" value="1"/>
</dbReference>
<feature type="domain" description="JmjC" evidence="31">
    <location>
        <begin position="113"/>
        <end position="279"/>
    </location>
</feature>
<feature type="compositionally biased region" description="Basic and acidic residues" evidence="26">
    <location>
        <begin position="922"/>
        <end position="932"/>
    </location>
</feature>
<dbReference type="InterPro" id="IPR003347">
    <property type="entry name" value="JmjC_dom"/>
</dbReference>
<keyword evidence="15" id="KW-0223">Dioxygenase</keyword>
<sequence length="1715" mass="193531">MAGAGPGGYAAEFVPPPECPVFEPSWEEFTDPLSFIGRIRPLAEKTGICKIRPPKIVASKGGFEIVTKEKKWSKVGSRLGYLPGKGTGSLLKSHYERILYPYELFQSGVSLMEYALSGWNLNNMPVLEQSVLAHINVDISGMKVPWLYVGMCFSSFCWHIEDHWSYSINYLHWGEPKTWYGVPSHAAEQLEEVMRELAPELFESQPDLLHQLVTIMNPNVLMEHGVPVYRTNQCAGEFVVTFPRAYHSGFNQGYNFAEAVNFCTADWVCSITSGCYLIELRVMLEDAEDRKYPENDLFRKLRDAVKEAETCASVAQLLLSKKQKHRQSPDSGRTRTKLTVEELKAFVHQLFSLPCVISQARQVKNLLDDVEEFHERAQEAMMDETPDSSKLQMLIDMGSSLYVELPELPRLKQELQQARWLDEVRLTLSDPQQVTLDVMKKLIDSGVGLAPHHAVEKAMAELQELLTVSERWEEKAKVCLQARPRHSVASLESIVNEAKNIPAFLPNVLSLKEALQKAREWTAKVDAIQSGSNYAYLEQLESLSAKGRPIPVRLDALPQVESQVAAARAWRERTGRTFLKKNSSHTLLQVLSPRTDIGIYGSGKNRRKKVKELIEKEKEKDLDLEPLSDLEEGLEEARDTAMVVAVFKEREQKEIEAMHSLRAANLAKMTVVDRIEEVKFCICRKTASGFMLQCELCKDWFHNSCVPLPKSSSQKKGSSWQAKEVKFLCPLCMRSRRPRLETILSLLVSLQKLPVRLPEGEALQCLTERAMSWQDRARQALATEELSSALAKLSVLSQRMVEQAAREKTEKIISAELQKAAANPDLQARRILEPPVLELSPGAKAQLEELMMVGDLLEVSLDETQHIWRILQATHPPSEDRFLHIMEDDSMEEKPLKMKGKDSSEKKRKRKLEKVEQLFGEGKQKSKELKKMDKPKKKKLKLSADKSKELNKLAKKLAKEEERKKKKEKAAAAKVELVKENTEKKREKKVLDIPSKYDWSGAEESDDENAVCAAQNCQRPCKDKVDWVQCDGGCDEWFHQVCVGVSPEMAENEDYICINCAKKQGPDSPGGMDGRVSGTTSNGDTNPAYPGLEKAEEDDTLERGHWNNKMEFVLSVAGEIIGLGNVWRFPYLCYKNGGGAFFIPYLIFLFTCGIPVFLLETALGQYTSQGGVTAWRKICPIFEVVGTRPARSAPASIGYASQMIVILLNVYYIIVLAWALFYLFSSFTTDLPWGSCHHEWNTGPAVACWLRQVDPTWPTLRFKSWTLQFEKRTRRRVLKLSAGIQQLGALRWELALCLLLAWVVCYFCIWKGVKSTGKVVYFTATFPYLMLVVLLIRGVTLPGAAQGIQFYLYPNLTRLWDPQVWMDAGTQIFFSFAICLGCLTALGSYNKYHNNCYRDCIALCFLNSATSFVAGFVVFSILGFMSQEQGVPISEVAESGPGLAFIAFPKAVTMMPLSQLWSCLFFIMLIFLGLDSQVLRLRGVAMFPSQRRKSGRRELLILAIAVACYLMGLFLVTEMQAIGVAVTEGEEPLCGLSAPSFLQGGMYIFQLFDYYASSGICLLFLSVFEVVCISWVYGADRFYDNIEDMIGYRPWPLVKISWLFLTPGLCVATFLFSLSKYTPLRYNNVYVYPPWGYSIGWLLALSSMACVPLFVIVTLLQTQGSFRKRLQQLITPDSSLPQPRQHPYPDRSAGQPRGPSLTKEGLIAGEKETHL</sequence>
<evidence type="ECO:0000256" key="22">
    <source>
        <dbReference type="ARBA" id="ARBA00048438"/>
    </source>
</evidence>
<dbReference type="EMBL" id="KB362338">
    <property type="protein sequence ID" value="ELV13200.1"/>
    <property type="molecule type" value="Genomic_DNA"/>
</dbReference>
<evidence type="ECO:0000259" key="29">
    <source>
        <dbReference type="PROSITE" id="PS51011"/>
    </source>
</evidence>
<feature type="binding site" evidence="23">
    <location>
        <position position="1472"/>
    </location>
    <ligand>
        <name>Na(+)</name>
        <dbReference type="ChEBI" id="CHEBI:29101"/>
        <label>1</label>
    </ligand>
</feature>
<dbReference type="Gene3D" id="2.60.120.650">
    <property type="entry name" value="Cupin"/>
    <property type="match status" value="2"/>
</dbReference>
<dbReference type="PRINTS" id="PR00176">
    <property type="entry name" value="NANEUSMPORT"/>
</dbReference>
<dbReference type="GO" id="GO:0051213">
    <property type="term" value="F:dioxygenase activity"/>
    <property type="evidence" value="ECO:0007669"/>
    <property type="project" value="UniProtKB-KW"/>
</dbReference>
<dbReference type="Pfam" id="PF00628">
    <property type="entry name" value="PHD"/>
    <property type="match status" value="1"/>
</dbReference>
<feature type="binding site" evidence="23">
    <location>
        <position position="1375"/>
    </location>
    <ligand>
        <name>Na(+)</name>
        <dbReference type="ChEBI" id="CHEBI:29101"/>
        <label>1</label>
    </ligand>
</feature>
<evidence type="ECO:0000256" key="25">
    <source>
        <dbReference type="RuleBase" id="RU003732"/>
    </source>
</evidence>
<dbReference type="CDD" id="cd15606">
    <property type="entry name" value="PHD2_KDM5A"/>
    <property type="match status" value="1"/>
</dbReference>
<dbReference type="FunFam" id="3.30.40.10:FF:000023">
    <property type="entry name" value="Lysine (K)-specific demethylase 5A"/>
    <property type="match status" value="1"/>
</dbReference>
<evidence type="ECO:0000256" key="8">
    <source>
        <dbReference type="ARBA" id="ARBA00022692"/>
    </source>
</evidence>
<dbReference type="GO" id="GO:0006836">
    <property type="term" value="P:neurotransmitter transport"/>
    <property type="evidence" value="ECO:0007669"/>
    <property type="project" value="UniProtKB-KW"/>
</dbReference>
<feature type="binding site" evidence="23">
    <location>
        <position position="1475"/>
    </location>
    <ligand>
        <name>Na(+)</name>
        <dbReference type="ChEBI" id="CHEBI:29101"/>
        <label>1</label>
    </ligand>
</feature>
<feature type="binding site" evidence="23">
    <location>
        <position position="1476"/>
    </location>
    <ligand>
        <name>Na(+)</name>
        <dbReference type="ChEBI" id="CHEBI:29101"/>
        <label>1</label>
    </ligand>
</feature>
<feature type="region of interest" description="Disordered" evidence="26">
    <location>
        <begin position="1677"/>
        <end position="1715"/>
    </location>
</feature>
<evidence type="ECO:0000259" key="31">
    <source>
        <dbReference type="PROSITE" id="PS51184"/>
    </source>
</evidence>
<dbReference type="InterPro" id="IPR000175">
    <property type="entry name" value="Na/ntran_symport"/>
</dbReference>
<dbReference type="InterPro" id="IPR037272">
    <property type="entry name" value="SNS_sf"/>
</dbReference>
<dbReference type="CDD" id="cd15686">
    <property type="entry name" value="PHD3_KDM5A"/>
    <property type="match status" value="1"/>
</dbReference>
<dbReference type="SUPFAM" id="SSF51197">
    <property type="entry name" value="Clavaminate synthase-like"/>
    <property type="match status" value="1"/>
</dbReference>
<feature type="transmembrane region" description="Helical" evidence="27">
    <location>
        <begin position="1204"/>
        <end position="1224"/>
    </location>
</feature>
<keyword evidence="18" id="KW-0325">Glycoprotein</keyword>
<evidence type="ECO:0000256" key="6">
    <source>
        <dbReference type="ARBA" id="ARBA00022448"/>
    </source>
</evidence>
<feature type="binding site" evidence="23">
    <location>
        <position position="1125"/>
    </location>
    <ligand>
        <name>Na(+)</name>
        <dbReference type="ChEBI" id="CHEBI:29101"/>
        <label>1</label>
    </ligand>
</feature>
<dbReference type="GO" id="GO:0008168">
    <property type="term" value="F:methyltransferase activity"/>
    <property type="evidence" value="ECO:0007669"/>
    <property type="project" value="UniProtKB-KW"/>
</dbReference>
<keyword evidence="17 27" id="KW-0472">Membrane</keyword>
<keyword evidence="32" id="KW-0808">Transferase</keyword>
<keyword evidence="32" id="KW-0489">Methyltransferase</keyword>
<comment type="catalytic activity">
    <reaction evidence="20">
        <text>4-aminobutanoate(out) + chloride(out) + 3 Na(+)(out) = 4-aminobutanoate(in) + chloride(in) + 3 Na(+)(in)</text>
        <dbReference type="Rhea" id="RHEA:70731"/>
        <dbReference type="ChEBI" id="CHEBI:17996"/>
        <dbReference type="ChEBI" id="CHEBI:29101"/>
        <dbReference type="ChEBI" id="CHEBI:59888"/>
    </reaction>
    <physiologicalReaction direction="left-to-right" evidence="20">
        <dbReference type="Rhea" id="RHEA:70732"/>
    </physiologicalReaction>
</comment>
<feature type="region of interest" description="Disordered" evidence="26">
    <location>
        <begin position="1065"/>
        <end position="1092"/>
    </location>
</feature>
<dbReference type="STRING" id="246437.L8YDZ1"/>
<keyword evidence="13 25" id="KW-0769">Symport</keyword>
<evidence type="ECO:0000259" key="30">
    <source>
        <dbReference type="PROSITE" id="PS51183"/>
    </source>
</evidence>
<evidence type="ECO:0000256" key="1">
    <source>
        <dbReference type="ARBA" id="ARBA00001954"/>
    </source>
</evidence>
<accession>L8YDZ1</accession>
<keyword evidence="16 27" id="KW-1133">Transmembrane helix</keyword>
<evidence type="ECO:0000256" key="20">
    <source>
        <dbReference type="ARBA" id="ARBA00035578"/>
    </source>
</evidence>
<dbReference type="InterPro" id="IPR019787">
    <property type="entry name" value="Znf_PHD-finger"/>
</dbReference>
<dbReference type="GO" id="GO:0042995">
    <property type="term" value="C:cell projection"/>
    <property type="evidence" value="ECO:0007669"/>
    <property type="project" value="TreeGrafter"/>
</dbReference>
<dbReference type="InterPro" id="IPR001965">
    <property type="entry name" value="Znf_PHD"/>
</dbReference>
<feature type="binding site" evidence="23">
    <location>
        <position position="1407"/>
    </location>
    <ligand>
        <name>Na(+)</name>
        <dbReference type="ChEBI" id="CHEBI:29101"/>
        <label>1</label>
    </ligand>
</feature>
<evidence type="ECO:0000256" key="15">
    <source>
        <dbReference type="ARBA" id="ARBA00022964"/>
    </source>
</evidence>
<dbReference type="InterPro" id="IPR013637">
    <property type="entry name" value="Lys_sp_deMease-like_dom"/>
</dbReference>
<keyword evidence="6 25" id="KW-0813">Transport</keyword>
<dbReference type="SMART" id="SM00545">
    <property type="entry name" value="JmjN"/>
    <property type="match status" value="1"/>
</dbReference>